<name>A0A5C8KBL3_9BACT</name>
<keyword evidence="3" id="KW-1185">Reference proteome</keyword>
<reference evidence="2 3" key="1">
    <citation type="submission" date="2019-08" db="EMBL/GenBank/DDBJ databases">
        <authorList>
            <person name="Shi S."/>
        </authorList>
    </citation>
    <scope>NUCLEOTIDE SEQUENCE [LARGE SCALE GENOMIC DNA]</scope>
    <source>
        <strain evidence="2 3">GY10130</strain>
    </source>
</reference>
<proteinExistence type="predicted"/>
<protein>
    <submittedName>
        <fullName evidence="2">Uncharacterized protein</fullName>
    </submittedName>
</protein>
<feature type="region of interest" description="Disordered" evidence="1">
    <location>
        <begin position="30"/>
        <end position="62"/>
    </location>
</feature>
<sequence>MSKKVALLLLTLFAYTLVLVHGVMPHEHLHQTDTKAQHHAHQDHPHSHDHDAPEEKESPFSHYFHSAVQGEPHVSTRQNNLTSAPLSDARSEEFLFIPKELVAGIVRKSALHIIGFSPPPHQTHLPQRGPPAA</sequence>
<evidence type="ECO:0000313" key="2">
    <source>
        <dbReference type="EMBL" id="TXK50048.1"/>
    </source>
</evidence>
<dbReference type="RefSeq" id="WP_147920736.1">
    <property type="nucleotide sequence ID" value="NZ_VRTY01000014.1"/>
</dbReference>
<evidence type="ECO:0000256" key="1">
    <source>
        <dbReference type="SAM" id="MobiDB-lite"/>
    </source>
</evidence>
<comment type="caution">
    <text evidence="2">The sequence shown here is derived from an EMBL/GenBank/DDBJ whole genome shotgun (WGS) entry which is preliminary data.</text>
</comment>
<dbReference type="EMBL" id="VRTY01000014">
    <property type="protein sequence ID" value="TXK50048.1"/>
    <property type="molecule type" value="Genomic_DNA"/>
</dbReference>
<dbReference type="Proteomes" id="UP000321926">
    <property type="component" value="Unassembled WGS sequence"/>
</dbReference>
<accession>A0A5C8KBL3</accession>
<gene>
    <name evidence="2" type="ORF">FVR03_05445</name>
</gene>
<feature type="compositionally biased region" description="Basic and acidic residues" evidence="1">
    <location>
        <begin position="30"/>
        <end position="59"/>
    </location>
</feature>
<evidence type="ECO:0000313" key="3">
    <source>
        <dbReference type="Proteomes" id="UP000321926"/>
    </source>
</evidence>
<dbReference type="AlphaFoldDB" id="A0A5C8KBL3"/>
<organism evidence="2 3">
    <name type="scientific">Pontibacter qinzhouensis</name>
    <dbReference type="NCBI Taxonomy" id="2603253"/>
    <lineage>
        <taxon>Bacteria</taxon>
        <taxon>Pseudomonadati</taxon>
        <taxon>Bacteroidota</taxon>
        <taxon>Cytophagia</taxon>
        <taxon>Cytophagales</taxon>
        <taxon>Hymenobacteraceae</taxon>
        <taxon>Pontibacter</taxon>
    </lineage>
</organism>